<comment type="cofactor">
    <cofactor evidence="1">
        <name>Mg(2+)</name>
        <dbReference type="ChEBI" id="CHEBI:18420"/>
    </cofactor>
</comment>
<dbReference type="NCBIfam" id="TIGR00254">
    <property type="entry name" value="GGDEF"/>
    <property type="match status" value="1"/>
</dbReference>
<dbReference type="Proteomes" id="UP000198644">
    <property type="component" value="Unassembled WGS sequence"/>
</dbReference>
<dbReference type="InterPro" id="IPR000629">
    <property type="entry name" value="RNA-helicase_DEAD-box_CS"/>
</dbReference>
<dbReference type="GO" id="GO:0043709">
    <property type="term" value="P:cell adhesion involved in single-species biofilm formation"/>
    <property type="evidence" value="ECO:0007669"/>
    <property type="project" value="TreeGrafter"/>
</dbReference>
<dbReference type="OrthoDB" id="9812260at2"/>
<evidence type="ECO:0000256" key="3">
    <source>
        <dbReference type="ARBA" id="ARBA00034247"/>
    </source>
</evidence>
<dbReference type="GO" id="GO:1902201">
    <property type="term" value="P:negative regulation of bacterial-type flagellum-dependent cell motility"/>
    <property type="evidence" value="ECO:0007669"/>
    <property type="project" value="TreeGrafter"/>
</dbReference>
<dbReference type="AlphaFoldDB" id="A0A1I6JU93"/>
<dbReference type="GO" id="GO:0005886">
    <property type="term" value="C:plasma membrane"/>
    <property type="evidence" value="ECO:0007669"/>
    <property type="project" value="TreeGrafter"/>
</dbReference>
<dbReference type="PROSITE" id="PS00039">
    <property type="entry name" value="DEAD_ATP_HELICASE"/>
    <property type="match status" value="1"/>
</dbReference>
<evidence type="ECO:0000313" key="7">
    <source>
        <dbReference type="Proteomes" id="UP000198644"/>
    </source>
</evidence>
<dbReference type="InterPro" id="IPR048516">
    <property type="entry name" value="DGCcoil"/>
</dbReference>
<gene>
    <name evidence="6" type="ORF">SAMN05216203_3316</name>
</gene>
<dbReference type="Pfam" id="PF00990">
    <property type="entry name" value="GGDEF"/>
    <property type="match status" value="1"/>
</dbReference>
<dbReference type="CDD" id="cd01949">
    <property type="entry name" value="GGDEF"/>
    <property type="match status" value="1"/>
</dbReference>
<dbReference type="GO" id="GO:0052621">
    <property type="term" value="F:diguanylate cyclase activity"/>
    <property type="evidence" value="ECO:0007669"/>
    <property type="project" value="UniProtKB-EC"/>
</dbReference>
<dbReference type="SUPFAM" id="SSF55073">
    <property type="entry name" value="Nucleotide cyclase"/>
    <property type="match status" value="1"/>
</dbReference>
<dbReference type="Pfam" id="PF20975">
    <property type="entry name" value="DGCcoil"/>
    <property type="match status" value="1"/>
</dbReference>
<evidence type="ECO:0000256" key="1">
    <source>
        <dbReference type="ARBA" id="ARBA00001946"/>
    </source>
</evidence>
<dbReference type="InterPro" id="IPR043128">
    <property type="entry name" value="Rev_trsase/Diguanyl_cyclase"/>
</dbReference>
<evidence type="ECO:0000256" key="2">
    <source>
        <dbReference type="ARBA" id="ARBA00012528"/>
    </source>
</evidence>
<dbReference type="SMART" id="SM00267">
    <property type="entry name" value="GGDEF"/>
    <property type="match status" value="1"/>
</dbReference>
<dbReference type="STRING" id="650891.SAMN05216203_3316"/>
<name>A0A1I6JU93_9GAMM</name>
<evidence type="ECO:0000256" key="4">
    <source>
        <dbReference type="SAM" id="MobiDB-lite"/>
    </source>
</evidence>
<comment type="catalytic activity">
    <reaction evidence="3">
        <text>2 GTP = 3',3'-c-di-GMP + 2 diphosphate</text>
        <dbReference type="Rhea" id="RHEA:24898"/>
        <dbReference type="ChEBI" id="CHEBI:33019"/>
        <dbReference type="ChEBI" id="CHEBI:37565"/>
        <dbReference type="ChEBI" id="CHEBI:58805"/>
        <dbReference type="EC" id="2.7.7.65"/>
    </reaction>
</comment>
<accession>A0A1I6JU93</accession>
<feature type="compositionally biased region" description="Basic and acidic residues" evidence="4">
    <location>
        <begin position="173"/>
        <end position="187"/>
    </location>
</feature>
<sequence>MVSNRNGGDSPPGDEEELHYLLERLLARTSFACEGQDERLDKLLGELRQYLRGRERAPETLKTFQEKLDQELERLDGRGQTEARQLGKVLGRLLEALERSPVLSGSLAGLRRLRKDLGPRGMPQDRLLPWLESFAETVEQTLTDTVGEAPRGRGLFGRLFNREGASPGSAEESGGHDSGKMALDREPPPVGSPDVVQTDPEQRLRIARRVGELMERVMEQVDLPPDTHKRASLIRSRLSDHDDWETLRISLEDTADLVITVISHNQREFENFLQRLDEKLSSLHGHVAEQAEAMAGRRSASAELELSLQEELTELGSHLHASSDIAELRSSVSRHIDHIARTVQAFREQENVREQQLAEQMVTMQEKLVAMETHCEQVRDQLRRERARALTDILTQLPNREAWDERLQFEYNRWQRYGHPVSLAVIDIDHFKRVNDSFGHKAGDRVIHLMAKALRERLRNTDFVARYGGEEFVLLLPETSLEQARLLLDDLRQHVAGMPFHFQGQPVQITFSAGLARFREGAGHDQVFDEADKALYSAKQQGRNRIAGARELNPQ</sequence>
<dbReference type="FunFam" id="3.30.70.270:FF:000001">
    <property type="entry name" value="Diguanylate cyclase domain protein"/>
    <property type="match status" value="1"/>
</dbReference>
<keyword evidence="7" id="KW-1185">Reference proteome</keyword>
<dbReference type="GO" id="GO:0120545">
    <property type="term" value="F:nucleic acid conformation isomerase activity"/>
    <property type="evidence" value="ECO:0007669"/>
    <property type="project" value="UniProtKB-ARBA"/>
</dbReference>
<dbReference type="InterPro" id="IPR050469">
    <property type="entry name" value="Diguanylate_Cyclase"/>
</dbReference>
<reference evidence="6 7" key="1">
    <citation type="submission" date="2016-10" db="EMBL/GenBank/DDBJ databases">
        <authorList>
            <person name="de Groot N.N."/>
        </authorList>
    </citation>
    <scope>NUCLEOTIDE SEQUENCE [LARGE SCALE GENOMIC DNA]</scope>
    <source>
        <strain evidence="6 7">CGMCC 1.9167</strain>
    </source>
</reference>
<dbReference type="EC" id="2.7.7.65" evidence="2"/>
<organism evidence="6 7">
    <name type="scientific">Marinobacter daqiaonensis</name>
    <dbReference type="NCBI Taxonomy" id="650891"/>
    <lineage>
        <taxon>Bacteria</taxon>
        <taxon>Pseudomonadati</taxon>
        <taxon>Pseudomonadota</taxon>
        <taxon>Gammaproteobacteria</taxon>
        <taxon>Pseudomonadales</taxon>
        <taxon>Marinobacteraceae</taxon>
        <taxon>Marinobacter</taxon>
    </lineage>
</organism>
<feature type="domain" description="GGDEF" evidence="5">
    <location>
        <begin position="419"/>
        <end position="551"/>
    </location>
</feature>
<feature type="compositionally biased region" description="Low complexity" evidence="4">
    <location>
        <begin position="158"/>
        <end position="172"/>
    </location>
</feature>
<dbReference type="PROSITE" id="PS50887">
    <property type="entry name" value="GGDEF"/>
    <property type="match status" value="1"/>
</dbReference>
<dbReference type="InterPro" id="IPR000160">
    <property type="entry name" value="GGDEF_dom"/>
</dbReference>
<evidence type="ECO:0000313" key="6">
    <source>
        <dbReference type="EMBL" id="SFR82575.1"/>
    </source>
</evidence>
<protein>
    <recommendedName>
        <fullName evidence="2">diguanylate cyclase</fullName>
        <ecNumber evidence="2">2.7.7.65</ecNumber>
    </recommendedName>
</protein>
<evidence type="ECO:0000259" key="5">
    <source>
        <dbReference type="PROSITE" id="PS50887"/>
    </source>
</evidence>
<dbReference type="EMBL" id="FOYW01000003">
    <property type="protein sequence ID" value="SFR82575.1"/>
    <property type="molecule type" value="Genomic_DNA"/>
</dbReference>
<feature type="region of interest" description="Disordered" evidence="4">
    <location>
        <begin position="158"/>
        <end position="202"/>
    </location>
</feature>
<dbReference type="InterPro" id="IPR029787">
    <property type="entry name" value="Nucleotide_cyclase"/>
</dbReference>
<dbReference type="RefSeq" id="WP_092015757.1">
    <property type="nucleotide sequence ID" value="NZ_FOYW01000003.1"/>
</dbReference>
<dbReference type="PANTHER" id="PTHR45138:SF9">
    <property type="entry name" value="DIGUANYLATE CYCLASE DGCM-RELATED"/>
    <property type="match status" value="1"/>
</dbReference>
<proteinExistence type="predicted"/>
<dbReference type="PANTHER" id="PTHR45138">
    <property type="entry name" value="REGULATORY COMPONENTS OF SENSORY TRANSDUCTION SYSTEM"/>
    <property type="match status" value="1"/>
</dbReference>
<dbReference type="Gene3D" id="3.30.70.270">
    <property type="match status" value="1"/>
</dbReference>